<dbReference type="AlphaFoldDB" id="A0A2X2BYK8"/>
<feature type="active site" description="Nucleophile" evidence="1">
    <location>
        <position position="11"/>
    </location>
</feature>
<gene>
    <name evidence="3" type="ORF">NCTC10975_03533</name>
</gene>
<dbReference type="Proteomes" id="UP000251485">
    <property type="component" value="Unassembled WGS sequence"/>
</dbReference>
<evidence type="ECO:0000259" key="2">
    <source>
        <dbReference type="PROSITE" id="PS52029"/>
    </source>
</evidence>
<dbReference type="GO" id="GO:0008360">
    <property type="term" value="P:regulation of cell shape"/>
    <property type="evidence" value="ECO:0007669"/>
    <property type="project" value="UniProtKB-UniRule"/>
</dbReference>
<dbReference type="GO" id="GO:0016740">
    <property type="term" value="F:transferase activity"/>
    <property type="evidence" value="ECO:0007669"/>
    <property type="project" value="InterPro"/>
</dbReference>
<accession>A0A2X2BYK8</accession>
<proteinExistence type="predicted"/>
<evidence type="ECO:0000313" key="4">
    <source>
        <dbReference type="Proteomes" id="UP000251485"/>
    </source>
</evidence>
<feature type="active site" description="Proton donor/acceptor" evidence="1">
    <location>
        <position position="3"/>
    </location>
</feature>
<sequence>MIHGACKSVGCYAMTDTVMDEIYQYAELALKNGQQSINIHIFPFKMTAENMKKFQYSANMDFWQQLAPAYQYVEEYKKIPSISVKNGRYLVNNREAISTLNLAKSIDSKWLQNSQPTIK</sequence>
<dbReference type="PANTHER" id="PTHR36699">
    <property type="entry name" value="LD-TRANSPEPTIDASE"/>
    <property type="match status" value="1"/>
</dbReference>
<dbReference type="PROSITE" id="PS52029">
    <property type="entry name" value="LD_TPASE"/>
    <property type="match status" value="1"/>
</dbReference>
<protein>
    <submittedName>
        <fullName evidence="3">Uncharacterized protein conserved in bacteria</fullName>
    </submittedName>
</protein>
<dbReference type="GO" id="GO:0009252">
    <property type="term" value="P:peptidoglycan biosynthetic process"/>
    <property type="evidence" value="ECO:0007669"/>
    <property type="project" value="UniProtKB-KW"/>
</dbReference>
<dbReference type="GO" id="GO:0071555">
    <property type="term" value="P:cell wall organization"/>
    <property type="evidence" value="ECO:0007669"/>
    <property type="project" value="UniProtKB-UniRule"/>
</dbReference>
<keyword evidence="1" id="KW-0133">Cell shape</keyword>
<comment type="pathway">
    <text evidence="1">Cell wall biogenesis; peptidoglycan biosynthesis.</text>
</comment>
<dbReference type="InterPro" id="IPR005490">
    <property type="entry name" value="LD_TPept_cat_dom"/>
</dbReference>
<keyword evidence="1" id="KW-0961">Cell wall biogenesis/degradation</keyword>
<dbReference type="PANTHER" id="PTHR36699:SF1">
    <property type="entry name" value="L,D-TRANSPEPTIDASE YAFK-RELATED"/>
    <property type="match status" value="1"/>
</dbReference>
<feature type="domain" description="L,D-TPase catalytic" evidence="2">
    <location>
        <begin position="1"/>
        <end position="42"/>
    </location>
</feature>
<evidence type="ECO:0000256" key="1">
    <source>
        <dbReference type="PROSITE-ProRule" id="PRU01373"/>
    </source>
</evidence>
<evidence type="ECO:0000313" key="3">
    <source>
        <dbReference type="EMBL" id="SPY99851.1"/>
    </source>
</evidence>
<dbReference type="EMBL" id="UAUE01000025">
    <property type="protein sequence ID" value="SPY99851.1"/>
    <property type="molecule type" value="Genomic_DNA"/>
</dbReference>
<organism evidence="3 4">
    <name type="scientific">Proteus mirabilis</name>
    <dbReference type="NCBI Taxonomy" id="584"/>
    <lineage>
        <taxon>Bacteria</taxon>
        <taxon>Pseudomonadati</taxon>
        <taxon>Pseudomonadota</taxon>
        <taxon>Gammaproteobacteria</taxon>
        <taxon>Enterobacterales</taxon>
        <taxon>Morganellaceae</taxon>
        <taxon>Proteus</taxon>
    </lineage>
</organism>
<name>A0A2X2BYK8_PROMI</name>
<reference evidence="3 4" key="1">
    <citation type="submission" date="2018-06" db="EMBL/GenBank/DDBJ databases">
        <authorList>
            <consortium name="Pathogen Informatics"/>
            <person name="Doyle S."/>
        </authorList>
    </citation>
    <scope>NUCLEOTIDE SEQUENCE [LARGE SCALE GENOMIC DNA]</scope>
    <source>
        <strain evidence="3 4">NCTC10975</strain>
    </source>
</reference>
<keyword evidence="1" id="KW-0573">Peptidoglycan synthesis</keyword>